<feature type="signal peptide" evidence="1">
    <location>
        <begin position="1"/>
        <end position="19"/>
    </location>
</feature>
<gene>
    <name evidence="2" type="ORF">CLUMA_CG007098</name>
</gene>
<protein>
    <submittedName>
        <fullName evidence="2">CLUMA_CG007098, isoform A</fullName>
    </submittedName>
</protein>
<proteinExistence type="predicted"/>
<evidence type="ECO:0000313" key="2">
    <source>
        <dbReference type="EMBL" id="CRK93565.1"/>
    </source>
</evidence>
<dbReference type="Proteomes" id="UP000183832">
    <property type="component" value="Unassembled WGS sequence"/>
</dbReference>
<feature type="chain" id="PRO_5013108506" evidence="1">
    <location>
        <begin position="20"/>
        <end position="81"/>
    </location>
</feature>
<name>A0A1J1HZW6_9DIPT</name>
<reference evidence="2 3" key="1">
    <citation type="submission" date="2015-04" db="EMBL/GenBank/DDBJ databases">
        <authorList>
            <person name="Syromyatnikov M.Y."/>
            <person name="Popov V.N."/>
        </authorList>
    </citation>
    <scope>NUCLEOTIDE SEQUENCE [LARGE SCALE GENOMIC DNA]</scope>
</reference>
<evidence type="ECO:0000313" key="3">
    <source>
        <dbReference type="Proteomes" id="UP000183832"/>
    </source>
</evidence>
<organism evidence="2 3">
    <name type="scientific">Clunio marinus</name>
    <dbReference type="NCBI Taxonomy" id="568069"/>
    <lineage>
        <taxon>Eukaryota</taxon>
        <taxon>Metazoa</taxon>
        <taxon>Ecdysozoa</taxon>
        <taxon>Arthropoda</taxon>
        <taxon>Hexapoda</taxon>
        <taxon>Insecta</taxon>
        <taxon>Pterygota</taxon>
        <taxon>Neoptera</taxon>
        <taxon>Endopterygota</taxon>
        <taxon>Diptera</taxon>
        <taxon>Nematocera</taxon>
        <taxon>Chironomoidea</taxon>
        <taxon>Chironomidae</taxon>
        <taxon>Clunio</taxon>
    </lineage>
</organism>
<dbReference type="EMBL" id="CVRI01000037">
    <property type="protein sequence ID" value="CRK93565.1"/>
    <property type="molecule type" value="Genomic_DNA"/>
</dbReference>
<keyword evidence="1" id="KW-0732">Signal</keyword>
<accession>A0A1J1HZW6</accession>
<keyword evidence="3" id="KW-1185">Reference proteome</keyword>
<dbReference type="AlphaFoldDB" id="A0A1J1HZW6"/>
<sequence length="81" mass="9334">MNFKILLVFCIFLFAFVVARPEGDNAPDTPDDDPIPDDPEDVILREAIRRPIKSGRITRGQRTRMKMMGNLPTFVKPFNRD</sequence>
<evidence type="ECO:0000256" key="1">
    <source>
        <dbReference type="SAM" id="SignalP"/>
    </source>
</evidence>